<dbReference type="Proteomes" id="UP000278157">
    <property type="component" value="Chromosome"/>
</dbReference>
<dbReference type="PROSITE" id="PS51219">
    <property type="entry name" value="DPCK"/>
    <property type="match status" value="1"/>
</dbReference>
<organism evidence="8 9">
    <name type="scientific">Campylobacter upsaliensis</name>
    <dbReference type="NCBI Taxonomy" id="28080"/>
    <lineage>
        <taxon>Bacteria</taxon>
        <taxon>Pseudomonadati</taxon>
        <taxon>Campylobacterota</taxon>
        <taxon>Epsilonproteobacteria</taxon>
        <taxon>Campylobacterales</taxon>
        <taxon>Campylobacteraceae</taxon>
        <taxon>Campylobacter</taxon>
    </lineage>
</organism>
<comment type="catalytic activity">
    <reaction evidence="6">
        <text>3'-dephospho-CoA + ATP = ADP + CoA + H(+)</text>
        <dbReference type="Rhea" id="RHEA:18245"/>
        <dbReference type="ChEBI" id="CHEBI:15378"/>
        <dbReference type="ChEBI" id="CHEBI:30616"/>
        <dbReference type="ChEBI" id="CHEBI:57287"/>
        <dbReference type="ChEBI" id="CHEBI:57328"/>
        <dbReference type="ChEBI" id="CHEBI:456216"/>
        <dbReference type="EC" id="2.7.1.24"/>
    </reaction>
</comment>
<dbReference type="GO" id="GO:0004140">
    <property type="term" value="F:dephospho-CoA kinase activity"/>
    <property type="evidence" value="ECO:0007669"/>
    <property type="project" value="UniProtKB-UniRule"/>
</dbReference>
<comment type="pathway">
    <text evidence="6">Cofactor biosynthesis; coenzyme A biosynthesis; CoA from (R)-pantothenate: step 5/5.</text>
</comment>
<evidence type="ECO:0000256" key="2">
    <source>
        <dbReference type="ARBA" id="ARBA00022679"/>
    </source>
</evidence>
<dbReference type="GO" id="GO:0005737">
    <property type="term" value="C:cytoplasm"/>
    <property type="evidence" value="ECO:0007669"/>
    <property type="project" value="UniProtKB-SubCell"/>
</dbReference>
<evidence type="ECO:0000256" key="6">
    <source>
        <dbReference type="HAMAP-Rule" id="MF_00376"/>
    </source>
</evidence>
<comment type="similarity">
    <text evidence="1 6">Belongs to the CoaE family.</text>
</comment>
<dbReference type="GO" id="GO:0015937">
    <property type="term" value="P:coenzyme A biosynthetic process"/>
    <property type="evidence" value="ECO:0007669"/>
    <property type="project" value="UniProtKB-UniRule"/>
</dbReference>
<dbReference type="EMBL" id="LR134372">
    <property type="protein sequence ID" value="VEG84193.1"/>
    <property type="molecule type" value="Genomic_DNA"/>
</dbReference>
<evidence type="ECO:0000256" key="4">
    <source>
        <dbReference type="ARBA" id="ARBA00022840"/>
    </source>
</evidence>
<protein>
    <recommendedName>
        <fullName evidence="6 7">Dephospho-CoA kinase</fullName>
        <ecNumber evidence="6 7">2.7.1.24</ecNumber>
    </recommendedName>
    <alternativeName>
        <fullName evidence="6">Dephosphocoenzyme A kinase</fullName>
    </alternativeName>
</protein>
<evidence type="ECO:0000313" key="8">
    <source>
        <dbReference type="EMBL" id="VEG84193.1"/>
    </source>
</evidence>
<keyword evidence="2 6" id="KW-0808">Transferase</keyword>
<dbReference type="AlphaFoldDB" id="A0A3S4WJ80"/>
<dbReference type="Pfam" id="PF01121">
    <property type="entry name" value="CoaE"/>
    <property type="match status" value="1"/>
</dbReference>
<dbReference type="Gene3D" id="3.40.50.300">
    <property type="entry name" value="P-loop containing nucleotide triphosphate hydrolases"/>
    <property type="match status" value="1"/>
</dbReference>
<evidence type="ECO:0000256" key="1">
    <source>
        <dbReference type="ARBA" id="ARBA00009018"/>
    </source>
</evidence>
<dbReference type="InterPro" id="IPR027417">
    <property type="entry name" value="P-loop_NTPase"/>
</dbReference>
<dbReference type="EC" id="2.7.1.24" evidence="6 7"/>
<dbReference type="PANTHER" id="PTHR10695">
    <property type="entry name" value="DEPHOSPHO-COA KINASE-RELATED"/>
    <property type="match status" value="1"/>
</dbReference>
<evidence type="ECO:0000256" key="7">
    <source>
        <dbReference type="NCBIfam" id="TIGR00152"/>
    </source>
</evidence>
<dbReference type="InterPro" id="IPR001977">
    <property type="entry name" value="Depp_CoAkinase"/>
</dbReference>
<feature type="binding site" evidence="6">
    <location>
        <begin position="12"/>
        <end position="17"/>
    </location>
    <ligand>
        <name>ATP</name>
        <dbReference type="ChEBI" id="CHEBI:30616"/>
    </ligand>
</feature>
<proteinExistence type="inferred from homology"/>
<dbReference type="UniPathway" id="UPA00241">
    <property type="reaction ID" value="UER00356"/>
</dbReference>
<accession>A0A3S4WJ80</accession>
<keyword evidence="5 6" id="KW-0173">Coenzyme A biosynthesis</keyword>
<dbReference type="SUPFAM" id="SSF52540">
    <property type="entry name" value="P-loop containing nucleoside triphosphate hydrolases"/>
    <property type="match status" value="1"/>
</dbReference>
<name>A0A3S4WJ80_CAMUP</name>
<keyword evidence="6" id="KW-0963">Cytoplasm</keyword>
<comment type="function">
    <text evidence="6">Catalyzes the phosphorylation of the 3'-hydroxyl group of dephosphocoenzyme A to form coenzyme A.</text>
</comment>
<dbReference type="NCBIfam" id="TIGR00152">
    <property type="entry name" value="dephospho-CoA kinase"/>
    <property type="match status" value="1"/>
</dbReference>
<dbReference type="HAMAP" id="MF_00376">
    <property type="entry name" value="Dephospho_CoA_kinase"/>
    <property type="match status" value="1"/>
</dbReference>
<keyword evidence="3 6" id="KW-0547">Nucleotide-binding</keyword>
<dbReference type="CDD" id="cd02022">
    <property type="entry name" value="DPCK"/>
    <property type="match status" value="1"/>
</dbReference>
<evidence type="ECO:0000313" key="9">
    <source>
        <dbReference type="Proteomes" id="UP000278157"/>
    </source>
</evidence>
<gene>
    <name evidence="6 8" type="primary">coaE</name>
    <name evidence="8" type="ORF">NCTC11541_00213</name>
</gene>
<evidence type="ECO:0000256" key="3">
    <source>
        <dbReference type="ARBA" id="ARBA00022741"/>
    </source>
</evidence>
<dbReference type="RefSeq" id="WP_027304456.1">
    <property type="nucleotide sequence ID" value="NZ_CBCRZS010000020.1"/>
</dbReference>
<evidence type="ECO:0000256" key="5">
    <source>
        <dbReference type="ARBA" id="ARBA00022993"/>
    </source>
</evidence>
<keyword evidence="6 8" id="KW-0418">Kinase</keyword>
<comment type="subcellular location">
    <subcellularLocation>
        <location evidence="6">Cytoplasm</location>
    </subcellularLocation>
</comment>
<sequence length="195" mass="22554">MKNAYFVSASIACGKSSFVKIANELGFESLSADLIANEITQKNAAVLAEMFLLNLDKEGKIDKKALANLIFKDKKAKEKLENFMHPKIREELLRKMQILEQKGRIFFVELPLFFESDFYQNLGKSVLIYAPKNVSLQRLMQRDGLDKDEALRRIKSQMDIEKKREMADFVIQNIGSYEEFRQNCVKFIKSLKEQG</sequence>
<dbReference type="GO" id="GO:0005524">
    <property type="term" value="F:ATP binding"/>
    <property type="evidence" value="ECO:0007669"/>
    <property type="project" value="UniProtKB-UniRule"/>
</dbReference>
<dbReference type="OrthoDB" id="9812943at2"/>
<dbReference type="PANTHER" id="PTHR10695:SF46">
    <property type="entry name" value="BIFUNCTIONAL COENZYME A SYNTHASE-RELATED"/>
    <property type="match status" value="1"/>
</dbReference>
<reference evidence="8 9" key="1">
    <citation type="submission" date="2018-12" db="EMBL/GenBank/DDBJ databases">
        <authorList>
            <consortium name="Pathogen Informatics"/>
        </authorList>
    </citation>
    <scope>NUCLEOTIDE SEQUENCE [LARGE SCALE GENOMIC DNA]</scope>
    <source>
        <strain evidence="8 9">NCTC11541</strain>
    </source>
</reference>
<keyword evidence="4 6" id="KW-0067">ATP-binding</keyword>